<feature type="transmembrane region" description="Helical" evidence="13">
    <location>
        <begin position="192"/>
        <end position="211"/>
    </location>
</feature>
<dbReference type="GO" id="GO:0005765">
    <property type="term" value="C:lysosomal membrane"/>
    <property type="evidence" value="ECO:0007669"/>
    <property type="project" value="TreeGrafter"/>
</dbReference>
<evidence type="ECO:0000259" key="15">
    <source>
        <dbReference type="Pfam" id="PF02225"/>
    </source>
</evidence>
<keyword evidence="4" id="KW-0645">Protease</keyword>
<dbReference type="PANTHER" id="PTHR12174">
    <property type="entry name" value="SIGNAL PEPTIDE PEPTIDASE"/>
    <property type="match status" value="1"/>
</dbReference>
<dbReference type="AlphaFoldDB" id="A0AAV8U7L7"/>
<dbReference type="InterPro" id="IPR046450">
    <property type="entry name" value="PA_dom_sf"/>
</dbReference>
<dbReference type="GO" id="GO:0010008">
    <property type="term" value="C:endosome membrane"/>
    <property type="evidence" value="ECO:0007669"/>
    <property type="project" value="UniProtKB-SubCell"/>
</dbReference>
<dbReference type="EMBL" id="JAIWQS010000001">
    <property type="protein sequence ID" value="KAJ8774335.1"/>
    <property type="molecule type" value="Genomic_DNA"/>
</dbReference>
<comment type="subcellular location">
    <subcellularLocation>
        <location evidence="2">Endosome membrane</location>
        <topology evidence="2">Multi-pass membrane protein</topology>
    </subcellularLocation>
</comment>
<sequence>MASSCRTHLQLGAFFWLMLFIGLAFANAASKDDKTPQHPGCDNANTLVKVKTWVDGVEEDALTGLIAKFGALLPTVAKDGAKLSAAVTNPINCCAKSSTKISGSIVVSARGDCSFTEKAEVAQSGGASALLVINDKEVLDEMGCENNSTPLDIKIPVVMISKSGGDHLNTLLANGKKVEILLYAPKKPIVDYSVIFLWTMAVGTVICASMWSRLETPKETDGPYNEISAKAGGNASSSKDDSDKEIVEINAMSAVFFVISASTFLVLLYFFMSSWFIWILIVLFCIGGIEGMHNCIVTLIKRKWRNCGEKKIKLPLFGETSVLSLIVVFCSVIFAVLWATNRHASYSWIGQDVLGICLMITILQVARLPNIKVAAVLLCCAFFYDIFWVFISPLIFHTSVMIAVAKGNNSGGESIPMLLRLPRLTDPWGGYDMIGFGDILFPGLLTSFTFRFDRETGKGIKNGYFFWLIVGYGFGLFMTYLGLYLMDGHGQPALLYLVPCTLGLCVILGLVRGELKDLWSYGLEVSSSSKVSPEFA</sequence>
<comment type="caution">
    <text evidence="16">The sequence shown here is derived from an EMBL/GenBank/DDBJ whole genome shotgun (WGS) entry which is preliminary data.</text>
</comment>
<feature type="chain" id="PRO_5043798817" description="PA domain-containing protein" evidence="14">
    <location>
        <begin position="27"/>
        <end position="536"/>
    </location>
</feature>
<evidence type="ECO:0000313" key="17">
    <source>
        <dbReference type="Proteomes" id="UP001159364"/>
    </source>
</evidence>
<evidence type="ECO:0000256" key="7">
    <source>
        <dbReference type="ARBA" id="ARBA00022753"/>
    </source>
</evidence>
<evidence type="ECO:0000256" key="10">
    <source>
        <dbReference type="ARBA" id="ARBA00023136"/>
    </source>
</evidence>
<dbReference type="PANTHER" id="PTHR12174:SF90">
    <property type="entry name" value="SIGNAL PEPTIDE PEPTIDASE-LIKE 3"/>
    <property type="match status" value="1"/>
</dbReference>
<dbReference type="GO" id="GO:0030660">
    <property type="term" value="C:Golgi-associated vesicle membrane"/>
    <property type="evidence" value="ECO:0007669"/>
    <property type="project" value="TreeGrafter"/>
</dbReference>
<keyword evidence="17" id="KW-1185">Reference proteome</keyword>
<comment type="function">
    <text evidence="1">Intramembrane-cleaving aspartic protease (I-CLiP) that cleaves type II membrane signal peptides in the hydrophobic plane of the membrane.</text>
</comment>
<keyword evidence="10 13" id="KW-0472">Membrane</keyword>
<evidence type="ECO:0000256" key="6">
    <source>
        <dbReference type="ARBA" id="ARBA00022729"/>
    </source>
</evidence>
<evidence type="ECO:0000256" key="3">
    <source>
        <dbReference type="ARBA" id="ARBA00006859"/>
    </source>
</evidence>
<evidence type="ECO:0000256" key="14">
    <source>
        <dbReference type="SAM" id="SignalP"/>
    </source>
</evidence>
<keyword evidence="9 13" id="KW-1133">Transmembrane helix</keyword>
<dbReference type="SMART" id="SM00730">
    <property type="entry name" value="PSN"/>
    <property type="match status" value="1"/>
</dbReference>
<protein>
    <recommendedName>
        <fullName evidence="15">PA domain-containing protein</fullName>
    </recommendedName>
</protein>
<dbReference type="Pfam" id="PF04258">
    <property type="entry name" value="Peptidase_A22B"/>
    <property type="match status" value="1"/>
</dbReference>
<evidence type="ECO:0000256" key="11">
    <source>
        <dbReference type="ARBA" id="ARBA00023180"/>
    </source>
</evidence>
<reference evidence="16 17" key="1">
    <citation type="submission" date="2021-09" db="EMBL/GenBank/DDBJ databases">
        <title>Genomic insights and catalytic innovation underlie evolution of tropane alkaloids biosynthesis.</title>
        <authorList>
            <person name="Wang Y.-J."/>
            <person name="Tian T."/>
            <person name="Huang J.-P."/>
            <person name="Huang S.-X."/>
        </authorList>
    </citation>
    <scope>NUCLEOTIDE SEQUENCE [LARGE SCALE GENOMIC DNA]</scope>
    <source>
        <strain evidence="16">KIB-2018</strain>
        <tissue evidence="16">Leaf</tissue>
    </source>
</reference>
<keyword evidence="11" id="KW-0325">Glycoprotein</keyword>
<dbReference type="GO" id="GO:0042500">
    <property type="term" value="F:aspartic endopeptidase activity, intramembrane cleaving"/>
    <property type="evidence" value="ECO:0007669"/>
    <property type="project" value="InterPro"/>
</dbReference>
<feature type="transmembrane region" description="Helical" evidence="13">
    <location>
        <begin position="346"/>
        <end position="366"/>
    </location>
</feature>
<name>A0AAV8U7L7_9ROSI</name>
<proteinExistence type="inferred from homology"/>
<dbReference type="SUPFAM" id="SSF52025">
    <property type="entry name" value="PA domain"/>
    <property type="match status" value="1"/>
</dbReference>
<dbReference type="Pfam" id="PF02225">
    <property type="entry name" value="PA"/>
    <property type="match status" value="1"/>
</dbReference>
<feature type="region of interest" description="Disordered" evidence="12">
    <location>
        <begin position="217"/>
        <end position="241"/>
    </location>
</feature>
<feature type="transmembrane region" description="Helical" evidence="13">
    <location>
        <begin position="373"/>
        <end position="396"/>
    </location>
</feature>
<feature type="transmembrane region" description="Helical" evidence="13">
    <location>
        <begin position="433"/>
        <end position="452"/>
    </location>
</feature>
<evidence type="ECO:0000256" key="13">
    <source>
        <dbReference type="SAM" id="Phobius"/>
    </source>
</evidence>
<keyword evidence="6 14" id="KW-0732">Signal</keyword>
<accession>A0AAV8U7L7</accession>
<dbReference type="Gene3D" id="3.50.30.30">
    <property type="match status" value="1"/>
</dbReference>
<evidence type="ECO:0000256" key="1">
    <source>
        <dbReference type="ARBA" id="ARBA00003012"/>
    </source>
</evidence>
<evidence type="ECO:0000256" key="4">
    <source>
        <dbReference type="ARBA" id="ARBA00022670"/>
    </source>
</evidence>
<evidence type="ECO:0000313" key="16">
    <source>
        <dbReference type="EMBL" id="KAJ8774335.1"/>
    </source>
</evidence>
<organism evidence="16 17">
    <name type="scientific">Erythroxylum novogranatense</name>
    <dbReference type="NCBI Taxonomy" id="1862640"/>
    <lineage>
        <taxon>Eukaryota</taxon>
        <taxon>Viridiplantae</taxon>
        <taxon>Streptophyta</taxon>
        <taxon>Embryophyta</taxon>
        <taxon>Tracheophyta</taxon>
        <taxon>Spermatophyta</taxon>
        <taxon>Magnoliopsida</taxon>
        <taxon>eudicotyledons</taxon>
        <taxon>Gunneridae</taxon>
        <taxon>Pentapetalae</taxon>
        <taxon>rosids</taxon>
        <taxon>fabids</taxon>
        <taxon>Malpighiales</taxon>
        <taxon>Erythroxylaceae</taxon>
        <taxon>Erythroxylum</taxon>
    </lineage>
</organism>
<keyword evidence="5 13" id="KW-0812">Transmembrane</keyword>
<evidence type="ECO:0000256" key="12">
    <source>
        <dbReference type="SAM" id="MobiDB-lite"/>
    </source>
</evidence>
<feature type="domain" description="PA" evidence="15">
    <location>
        <begin position="97"/>
        <end position="168"/>
    </location>
</feature>
<evidence type="ECO:0000256" key="9">
    <source>
        <dbReference type="ARBA" id="ARBA00022989"/>
    </source>
</evidence>
<feature type="transmembrane region" description="Helical" evidence="13">
    <location>
        <begin position="464"/>
        <end position="486"/>
    </location>
</feature>
<dbReference type="GO" id="GO:0098554">
    <property type="term" value="C:cytoplasmic side of endoplasmic reticulum membrane"/>
    <property type="evidence" value="ECO:0007669"/>
    <property type="project" value="TreeGrafter"/>
</dbReference>
<dbReference type="Proteomes" id="UP001159364">
    <property type="component" value="Linkage Group LG01"/>
</dbReference>
<dbReference type="InterPro" id="IPR007369">
    <property type="entry name" value="Peptidase_A22B_SPP"/>
</dbReference>
<dbReference type="InterPro" id="IPR006639">
    <property type="entry name" value="Preselin/SPP"/>
</dbReference>
<feature type="transmembrane region" description="Helical" evidence="13">
    <location>
        <begin position="249"/>
        <end position="271"/>
    </location>
</feature>
<feature type="compositionally biased region" description="Low complexity" evidence="12">
    <location>
        <begin position="228"/>
        <end position="237"/>
    </location>
</feature>
<dbReference type="FunFam" id="3.50.30.30:FF:000007">
    <property type="entry name" value="Signal peptide peptidase-like 3"/>
    <property type="match status" value="1"/>
</dbReference>
<dbReference type="GO" id="GO:0098553">
    <property type="term" value="C:lumenal side of endoplasmic reticulum membrane"/>
    <property type="evidence" value="ECO:0007669"/>
    <property type="project" value="TreeGrafter"/>
</dbReference>
<evidence type="ECO:0000256" key="2">
    <source>
        <dbReference type="ARBA" id="ARBA00004337"/>
    </source>
</evidence>
<evidence type="ECO:0000256" key="8">
    <source>
        <dbReference type="ARBA" id="ARBA00022801"/>
    </source>
</evidence>
<feature type="transmembrane region" description="Helical" evidence="13">
    <location>
        <begin position="492"/>
        <end position="511"/>
    </location>
</feature>
<dbReference type="GO" id="GO:0033619">
    <property type="term" value="P:membrane protein proteolysis"/>
    <property type="evidence" value="ECO:0007669"/>
    <property type="project" value="TreeGrafter"/>
</dbReference>
<dbReference type="InterPro" id="IPR003137">
    <property type="entry name" value="PA_domain"/>
</dbReference>
<feature type="transmembrane region" description="Helical" evidence="13">
    <location>
        <begin position="321"/>
        <end position="340"/>
    </location>
</feature>
<keyword evidence="7" id="KW-0967">Endosome</keyword>
<feature type="signal peptide" evidence="14">
    <location>
        <begin position="1"/>
        <end position="26"/>
    </location>
</feature>
<feature type="transmembrane region" description="Helical" evidence="13">
    <location>
        <begin position="277"/>
        <end position="300"/>
    </location>
</feature>
<comment type="similarity">
    <text evidence="3">Belongs to the peptidase A22B family.</text>
</comment>
<keyword evidence="8" id="KW-0378">Hydrolase</keyword>
<evidence type="ECO:0000256" key="5">
    <source>
        <dbReference type="ARBA" id="ARBA00022692"/>
    </source>
</evidence>
<gene>
    <name evidence="16" type="ORF">K2173_011584</name>
</gene>